<proteinExistence type="predicted"/>
<accession>A0ACD5BFQ9</accession>
<reference evidence="1" key="1">
    <citation type="submission" date="2023-10" db="EMBL/GenBank/DDBJ databases">
        <title>Whole genome sequencing of actinobacterial strain Amycolatopsis sp. (BCA-696) identifies the underlying plant growth-promoting genes.</title>
        <authorList>
            <person name="Gandham P."/>
            <person name="Vadla N."/>
            <person name="Saji A."/>
            <person name="Srinivas V."/>
            <person name="Ruperao P."/>
            <person name="Selvanayagam S."/>
            <person name="Saxena R.K."/>
            <person name="Rathore A."/>
            <person name="Gopalakrishnan S."/>
            <person name="Thakur V."/>
        </authorList>
    </citation>
    <scope>NUCLEOTIDE SEQUENCE</scope>
    <source>
        <strain evidence="1">BCA-696</strain>
    </source>
</reference>
<evidence type="ECO:0000313" key="1">
    <source>
        <dbReference type="EMBL" id="WYW18119.1"/>
    </source>
</evidence>
<evidence type="ECO:0000313" key="2">
    <source>
        <dbReference type="Proteomes" id="UP001456344"/>
    </source>
</evidence>
<dbReference type="Proteomes" id="UP001456344">
    <property type="component" value="Chromosome"/>
</dbReference>
<gene>
    <name evidence="1" type="ORF">LCL61_21485</name>
</gene>
<keyword evidence="2" id="KW-1185">Reference proteome</keyword>
<dbReference type="EMBL" id="CP150484">
    <property type="protein sequence ID" value="WYW18119.1"/>
    <property type="molecule type" value="Genomic_DNA"/>
</dbReference>
<name>A0ACD5BFQ9_9PSEU</name>
<organism evidence="1 2">
    <name type="scientific">Amycolatopsis coloradensis</name>
    <dbReference type="NCBI Taxonomy" id="76021"/>
    <lineage>
        <taxon>Bacteria</taxon>
        <taxon>Bacillati</taxon>
        <taxon>Actinomycetota</taxon>
        <taxon>Actinomycetes</taxon>
        <taxon>Pseudonocardiales</taxon>
        <taxon>Pseudonocardiaceae</taxon>
        <taxon>Amycolatopsis</taxon>
    </lineage>
</organism>
<protein>
    <submittedName>
        <fullName evidence="1">GNAT family N-acetyltransferase</fullName>
    </submittedName>
</protein>
<sequence length="171" mass="18468">MDGQPVRLRDGRTVFVTRVSPADAEELGEALVEADRETLYRRFCGPPPKVTPRLLAHLTELDFDRRYALVARDEAGKGVAIARYEATLQPGVAEIAVAVKPCWRRAGLATALVTKLAEAASRHGFSEFTATYLADNRAVADLLDSAGARQVITDGLADAAVRLPPRPSTVD</sequence>